<reference evidence="1 2" key="1">
    <citation type="journal article" date="2015" name="Nat. Commun.">
        <title>Lucilia cuprina genome unlocks parasitic fly biology to underpin future interventions.</title>
        <authorList>
            <person name="Anstead C.A."/>
            <person name="Korhonen P.K."/>
            <person name="Young N.D."/>
            <person name="Hall R.S."/>
            <person name="Jex A.R."/>
            <person name="Murali S.C."/>
            <person name="Hughes D.S."/>
            <person name="Lee S.F."/>
            <person name="Perry T."/>
            <person name="Stroehlein A.J."/>
            <person name="Ansell B.R."/>
            <person name="Breugelmans B."/>
            <person name="Hofmann A."/>
            <person name="Qu J."/>
            <person name="Dugan S."/>
            <person name="Lee S.L."/>
            <person name="Chao H."/>
            <person name="Dinh H."/>
            <person name="Han Y."/>
            <person name="Doddapaneni H.V."/>
            <person name="Worley K.C."/>
            <person name="Muzny D.M."/>
            <person name="Ioannidis P."/>
            <person name="Waterhouse R.M."/>
            <person name="Zdobnov E.M."/>
            <person name="James P.J."/>
            <person name="Bagnall N.H."/>
            <person name="Kotze A.C."/>
            <person name="Gibbs R.A."/>
            <person name="Richards S."/>
            <person name="Batterham P."/>
            <person name="Gasser R.B."/>
        </authorList>
    </citation>
    <scope>NUCLEOTIDE SEQUENCE [LARGE SCALE GENOMIC DNA]</scope>
    <source>
        <strain evidence="1 2">LS</strain>
        <tissue evidence="1">Full body</tissue>
    </source>
</reference>
<name>A0A0L0CMI9_LUCCU</name>
<sequence>MLVEEVESFNTTVDCCCMVEMLHIFGGAVRGLIRLRLKRLRDKRHNFCRLEDLGKRSYFLKFNLPSATRFYKPAYFYHSLSAFVVHCNYLKDMKPTTAFQISSLCSYLFPFVLFSGHSSTILHCSHRIQPSFIYDDKYDFGSNAGLNVAADKDWNGTCISGDNFTN</sequence>
<proteinExistence type="predicted"/>
<dbReference type="Proteomes" id="UP000037069">
    <property type="component" value="Unassembled WGS sequence"/>
</dbReference>
<evidence type="ECO:0000313" key="1">
    <source>
        <dbReference type="EMBL" id="KNC33568.1"/>
    </source>
</evidence>
<accession>A0A0L0CMI9</accession>
<dbReference type="EMBL" id="JRES01000178">
    <property type="protein sequence ID" value="KNC33568.1"/>
    <property type="molecule type" value="Genomic_DNA"/>
</dbReference>
<evidence type="ECO:0000313" key="2">
    <source>
        <dbReference type="Proteomes" id="UP000037069"/>
    </source>
</evidence>
<comment type="caution">
    <text evidence="1">The sequence shown here is derived from an EMBL/GenBank/DDBJ whole genome shotgun (WGS) entry which is preliminary data.</text>
</comment>
<keyword evidence="2" id="KW-1185">Reference proteome</keyword>
<protein>
    <submittedName>
        <fullName evidence="1">Uncharacterized protein</fullName>
    </submittedName>
</protein>
<gene>
    <name evidence="1" type="ORF">FF38_13414</name>
</gene>
<dbReference type="AlphaFoldDB" id="A0A0L0CMI9"/>
<organism evidence="1 2">
    <name type="scientific">Lucilia cuprina</name>
    <name type="common">Green bottle fly</name>
    <name type="synonym">Australian sheep blowfly</name>
    <dbReference type="NCBI Taxonomy" id="7375"/>
    <lineage>
        <taxon>Eukaryota</taxon>
        <taxon>Metazoa</taxon>
        <taxon>Ecdysozoa</taxon>
        <taxon>Arthropoda</taxon>
        <taxon>Hexapoda</taxon>
        <taxon>Insecta</taxon>
        <taxon>Pterygota</taxon>
        <taxon>Neoptera</taxon>
        <taxon>Endopterygota</taxon>
        <taxon>Diptera</taxon>
        <taxon>Brachycera</taxon>
        <taxon>Muscomorpha</taxon>
        <taxon>Oestroidea</taxon>
        <taxon>Calliphoridae</taxon>
        <taxon>Luciliinae</taxon>
        <taxon>Lucilia</taxon>
    </lineage>
</organism>